<keyword evidence="1" id="KW-0812">Transmembrane</keyword>
<keyword evidence="1" id="KW-1133">Transmembrane helix</keyword>
<keyword evidence="1" id="KW-0472">Membrane</keyword>
<comment type="caution">
    <text evidence="2">The sequence shown here is derived from an EMBL/GenBank/DDBJ whole genome shotgun (WGS) entry which is preliminary data.</text>
</comment>
<protein>
    <submittedName>
        <fullName evidence="2">Uncharacterized protein</fullName>
    </submittedName>
</protein>
<evidence type="ECO:0000313" key="2">
    <source>
        <dbReference type="EMBL" id="ODJ85777.1"/>
    </source>
</evidence>
<sequence length="79" mass="9238">MAASLLFIHGYSLTWRYSVGCHIAYAICFYLINVQRAQIYRLLTWISSIKVTYLLTGHISWSYRNCLVNYLNIQLQSIS</sequence>
<organism evidence="2 3">
    <name type="scientific">Candidatus Thiodiazotropha endolucinida</name>
    <dbReference type="NCBI Taxonomy" id="1655433"/>
    <lineage>
        <taxon>Bacteria</taxon>
        <taxon>Pseudomonadati</taxon>
        <taxon>Pseudomonadota</taxon>
        <taxon>Gammaproteobacteria</taxon>
        <taxon>Chromatiales</taxon>
        <taxon>Sedimenticolaceae</taxon>
        <taxon>Candidatus Thiodiazotropha</taxon>
    </lineage>
</organism>
<proteinExistence type="predicted"/>
<dbReference type="Proteomes" id="UP000094769">
    <property type="component" value="Unassembled WGS sequence"/>
</dbReference>
<reference evidence="2 3" key="1">
    <citation type="submission" date="2016-06" db="EMBL/GenBank/DDBJ databases">
        <title>Genome sequence of endosymbiont of Candidatus Endolucinida thiodiazotropha.</title>
        <authorList>
            <person name="Poehlein A."/>
            <person name="Koenig S."/>
            <person name="Heiden S.E."/>
            <person name="Thuermer A."/>
            <person name="Voget S."/>
            <person name="Daniel R."/>
            <person name="Markert S."/>
            <person name="Gros O."/>
            <person name="Schweder T."/>
        </authorList>
    </citation>
    <scope>NUCLEOTIDE SEQUENCE [LARGE SCALE GENOMIC DNA]</scope>
    <source>
        <strain evidence="2 3">COS</strain>
    </source>
</reference>
<gene>
    <name evidence="2" type="ORF">CODIS_40150</name>
</gene>
<feature type="transmembrane region" description="Helical" evidence="1">
    <location>
        <begin position="15"/>
        <end position="32"/>
    </location>
</feature>
<dbReference type="EMBL" id="MARB01000036">
    <property type="protein sequence ID" value="ODJ85777.1"/>
    <property type="molecule type" value="Genomic_DNA"/>
</dbReference>
<keyword evidence="3" id="KW-1185">Reference proteome</keyword>
<dbReference type="AlphaFoldDB" id="A0A7Z0VHR7"/>
<evidence type="ECO:0000256" key="1">
    <source>
        <dbReference type="SAM" id="Phobius"/>
    </source>
</evidence>
<evidence type="ECO:0000313" key="3">
    <source>
        <dbReference type="Proteomes" id="UP000094769"/>
    </source>
</evidence>
<accession>A0A7Z0VHR7</accession>
<name>A0A7Z0VHR7_9GAMM</name>